<evidence type="ECO:0000259" key="1">
    <source>
        <dbReference type="Pfam" id="PF11074"/>
    </source>
</evidence>
<dbReference type="InterPro" id="IPR021301">
    <property type="entry name" value="DUF2779"/>
</dbReference>
<sequence length="650" mass="75465">MRVLTKSRFKLGLECPNKLYYTGKKEYPNKKQEDPFLLALAEGGFQIEEYARMHYPGGVLIEGNDGDYQSLWNQTQVLLQQENVIIYEAAFLHDGLFIRTDILVKEGNKVKLIEVKSKSYDPSDEYLFMGKRGGMVAGWKPYLFDIAFQKHVIQLCYPYWQVTSLIMMANKSAVATVDGLNQFFRVSKSAGNRTGVIKMIDSLEYTGESILGLKEVSDIVSQILEDKIPYSAELNFHNALKLLKEHYLNDTYANWPTSFNCKLCEFVTDEQTKYLKSGFEECFQKQHHWQKLHFEKPKTFDVWSFRKGTELFNNGIYFMDELTEDNINLKEEPGRLSMTARQWIQIRKEVDQDNSVYIYLEGLKAEMDSWNYPMHFIDFETSAVPLPFNVGRRPYEQIAFQFSLHTYHEDGRIEHAHQYLNNVQGMFPNFDFIRALRKALSNDNGTIFRYSNHENNILNAIYEQLKGANEPDAAELLDFIKSISHSKSDSADSWKGQRDMVDLWDVLKKYYYNPLTKGSNSIKYVLPAILNTSQYLQYKYSNPLKEIGVTSLNLEEEHIWLSKQEGIIENPYKKLPKLFAEWSPQQLDDLVSGMEELADGGAALTAYGKMQYTNISEAEREELTKALLKYCELDTLAMVMLFEHFNELIK</sequence>
<organism evidence="2 3">
    <name type="scientific">Flavobacterium cheonhonense</name>
    <dbReference type="NCBI Taxonomy" id="706185"/>
    <lineage>
        <taxon>Bacteria</taxon>
        <taxon>Pseudomonadati</taxon>
        <taxon>Bacteroidota</taxon>
        <taxon>Flavobacteriia</taxon>
        <taxon>Flavobacteriales</taxon>
        <taxon>Flavobacteriaceae</taxon>
        <taxon>Flavobacterium</taxon>
    </lineage>
</organism>
<dbReference type="EMBL" id="BAABCR010000008">
    <property type="protein sequence ID" value="GAA4026460.1"/>
    <property type="molecule type" value="Genomic_DNA"/>
</dbReference>
<name>A0ABP7TI35_9FLAO</name>
<keyword evidence="3" id="KW-1185">Reference proteome</keyword>
<comment type="caution">
    <text evidence="2">The sequence shown here is derived from an EMBL/GenBank/DDBJ whole genome shotgun (WGS) entry which is preliminary data.</text>
</comment>
<accession>A0ABP7TI35</accession>
<evidence type="ECO:0000313" key="3">
    <source>
        <dbReference type="Proteomes" id="UP001500968"/>
    </source>
</evidence>
<dbReference type="Pfam" id="PF11074">
    <property type="entry name" value="DUF2779"/>
    <property type="match status" value="1"/>
</dbReference>
<proteinExistence type="predicted"/>
<dbReference type="RefSeq" id="WP_324691834.1">
    <property type="nucleotide sequence ID" value="NZ_BAABCR010000008.1"/>
</dbReference>
<protein>
    <recommendedName>
        <fullName evidence="1">DUF2779 domain-containing protein</fullName>
    </recommendedName>
</protein>
<dbReference type="Proteomes" id="UP001500968">
    <property type="component" value="Unassembled WGS sequence"/>
</dbReference>
<feature type="domain" description="DUF2779" evidence="1">
    <location>
        <begin position="375"/>
        <end position="521"/>
    </location>
</feature>
<gene>
    <name evidence="2" type="ORF">GCM10022386_07350</name>
</gene>
<evidence type="ECO:0000313" key="2">
    <source>
        <dbReference type="EMBL" id="GAA4026460.1"/>
    </source>
</evidence>
<reference evidence="3" key="1">
    <citation type="journal article" date="2019" name="Int. J. Syst. Evol. Microbiol.">
        <title>The Global Catalogue of Microorganisms (GCM) 10K type strain sequencing project: providing services to taxonomists for standard genome sequencing and annotation.</title>
        <authorList>
            <consortium name="The Broad Institute Genomics Platform"/>
            <consortium name="The Broad Institute Genome Sequencing Center for Infectious Disease"/>
            <person name="Wu L."/>
            <person name="Ma J."/>
        </authorList>
    </citation>
    <scope>NUCLEOTIDE SEQUENCE [LARGE SCALE GENOMIC DNA]</scope>
    <source>
        <strain evidence="3">JCM 17064</strain>
    </source>
</reference>